<feature type="binding site" evidence="8">
    <location>
        <position position="113"/>
    </location>
    <ligand>
        <name>Fe cation</name>
        <dbReference type="ChEBI" id="CHEBI:24875"/>
    </ligand>
</feature>
<evidence type="ECO:0000256" key="5">
    <source>
        <dbReference type="ARBA" id="ARBA00023004"/>
    </source>
</evidence>
<comment type="cofactor">
    <cofactor evidence="8">
        <name>Fe(2+)</name>
        <dbReference type="ChEBI" id="CHEBI:29033"/>
    </cofactor>
    <text evidence="8">Binds 1 Fe(2+) ion per subunit.</text>
</comment>
<evidence type="ECO:0000256" key="7">
    <source>
        <dbReference type="ARBA" id="ARBA00048117"/>
    </source>
</evidence>
<dbReference type="PANTHER" id="PTHR11735:SF6">
    <property type="entry name" value="TRNA N6-ADENOSINE THREONYLCARBAMOYLTRANSFERASE, MITOCHONDRIAL"/>
    <property type="match status" value="1"/>
</dbReference>
<proteinExistence type="inferred from homology"/>
<dbReference type="InterPro" id="IPR000905">
    <property type="entry name" value="Gcp-like_dom"/>
</dbReference>
<evidence type="ECO:0000256" key="1">
    <source>
        <dbReference type="ARBA" id="ARBA00022490"/>
    </source>
</evidence>
<dbReference type="HAMAP" id="MF_01445">
    <property type="entry name" value="TsaD"/>
    <property type="match status" value="1"/>
</dbReference>
<protein>
    <recommendedName>
        <fullName evidence="8">tRNA N6-adenosine threonylcarbamoyltransferase</fullName>
        <ecNumber evidence="8">2.3.1.234</ecNumber>
    </recommendedName>
    <alternativeName>
        <fullName evidence="8">N6-L-threonylcarbamoyladenine synthase</fullName>
        <shortName evidence="8">t(6)A synthase</shortName>
    </alternativeName>
    <alternativeName>
        <fullName evidence="8">t(6)A37 threonylcarbamoyladenosine biosynthesis protein TsaD</fullName>
    </alternativeName>
    <alternativeName>
        <fullName evidence="8">tRNA threonylcarbamoyladenosine biosynthesis protein TsaD</fullName>
    </alternativeName>
</protein>
<feature type="domain" description="Gcp-like" evidence="10">
    <location>
        <begin position="26"/>
        <end position="316"/>
    </location>
</feature>
<keyword evidence="2 8" id="KW-0808">Transferase</keyword>
<evidence type="ECO:0000313" key="12">
    <source>
        <dbReference type="Proteomes" id="UP000315395"/>
    </source>
</evidence>
<feature type="binding site" evidence="8">
    <location>
        <begin position="136"/>
        <end position="140"/>
    </location>
    <ligand>
        <name>substrate</name>
    </ligand>
</feature>
<dbReference type="NCBIfam" id="TIGR03723">
    <property type="entry name" value="T6A_TsaD_YgjD"/>
    <property type="match status" value="1"/>
</dbReference>
<evidence type="ECO:0000256" key="9">
    <source>
        <dbReference type="SAM" id="MobiDB-lite"/>
    </source>
</evidence>
<dbReference type="InterPro" id="IPR022450">
    <property type="entry name" value="TsaD"/>
</dbReference>
<sequence>MTDPLVLGVESSCDETGIGLVRGTTLLANAVASSVEQHARFGGVVPEVASRAHLEAMLPTIDRACAEAGVSLDEVDAVAVTAGPGLAGALLVGVGAAKALALGLGVPLYGVNHLGAHVAVDVLDHGPLPEPMMALLVSGGHTNLLHVPDITSDIRSLGATIDDAAGEAFDKVARVLGLPYPGGPHIDRVAREGDPRAIRFPRGLTGPKDLVRHRYDFSFSGLKSSVVRWVQAQERTGEPVPVADVAASFQEAVVDVLTRKAVMACTEHDVMDLQLGGGVAANGRLREVLEERCAEAGIRLRVPRRDLCTDNGAMVAALGSLLIAKGHEPSSLDLPADSSQPVSQIRPLARAAS</sequence>
<evidence type="ECO:0000256" key="8">
    <source>
        <dbReference type="HAMAP-Rule" id="MF_01445"/>
    </source>
</evidence>
<feature type="binding site" evidence="8">
    <location>
        <position position="117"/>
    </location>
    <ligand>
        <name>Fe cation</name>
        <dbReference type="ChEBI" id="CHEBI:24875"/>
    </ligand>
</feature>
<feature type="region of interest" description="Disordered" evidence="9">
    <location>
        <begin position="332"/>
        <end position="353"/>
    </location>
</feature>
<dbReference type="FunFam" id="3.30.420.40:FF:000040">
    <property type="entry name" value="tRNA N6-adenosine threonylcarbamoyltransferase"/>
    <property type="match status" value="1"/>
</dbReference>
<evidence type="ECO:0000256" key="3">
    <source>
        <dbReference type="ARBA" id="ARBA00022694"/>
    </source>
</evidence>
<dbReference type="PANTHER" id="PTHR11735">
    <property type="entry name" value="TRNA N6-ADENOSINE THREONYLCARBAMOYLTRANSFERASE"/>
    <property type="match status" value="1"/>
</dbReference>
<evidence type="ECO:0000256" key="6">
    <source>
        <dbReference type="ARBA" id="ARBA00023315"/>
    </source>
</evidence>
<dbReference type="Proteomes" id="UP000315395">
    <property type="component" value="Chromosome"/>
</dbReference>
<dbReference type="Pfam" id="PF00814">
    <property type="entry name" value="TsaD"/>
    <property type="match status" value="1"/>
</dbReference>
<dbReference type="InterPro" id="IPR043129">
    <property type="entry name" value="ATPase_NBD"/>
</dbReference>
<dbReference type="GO" id="GO:0005737">
    <property type="term" value="C:cytoplasm"/>
    <property type="evidence" value="ECO:0007669"/>
    <property type="project" value="UniProtKB-SubCell"/>
</dbReference>
<feature type="binding site" evidence="8">
    <location>
        <position position="187"/>
    </location>
    <ligand>
        <name>substrate</name>
    </ligand>
</feature>
<dbReference type="Gene3D" id="3.30.420.40">
    <property type="match status" value="2"/>
</dbReference>
<keyword evidence="1 8" id="KW-0963">Cytoplasm</keyword>
<dbReference type="KEGG" id="orz:FNH13_05895"/>
<comment type="similarity">
    <text evidence="8">Belongs to the KAE1 / TsaD family.</text>
</comment>
<dbReference type="AlphaFoldDB" id="A0A516G8W4"/>
<feature type="binding site" evidence="8">
    <location>
        <position position="282"/>
    </location>
    <ligand>
        <name>substrate</name>
    </ligand>
</feature>
<comment type="catalytic activity">
    <reaction evidence="7 8">
        <text>L-threonylcarbamoyladenylate + adenosine(37) in tRNA = N(6)-L-threonylcarbamoyladenosine(37) in tRNA + AMP + H(+)</text>
        <dbReference type="Rhea" id="RHEA:37059"/>
        <dbReference type="Rhea" id="RHEA-COMP:10162"/>
        <dbReference type="Rhea" id="RHEA-COMP:10163"/>
        <dbReference type="ChEBI" id="CHEBI:15378"/>
        <dbReference type="ChEBI" id="CHEBI:73682"/>
        <dbReference type="ChEBI" id="CHEBI:74411"/>
        <dbReference type="ChEBI" id="CHEBI:74418"/>
        <dbReference type="ChEBI" id="CHEBI:456215"/>
        <dbReference type="EC" id="2.3.1.234"/>
    </reaction>
</comment>
<evidence type="ECO:0000313" key="11">
    <source>
        <dbReference type="EMBL" id="QDO87935.1"/>
    </source>
</evidence>
<dbReference type="GO" id="GO:0005506">
    <property type="term" value="F:iron ion binding"/>
    <property type="evidence" value="ECO:0007669"/>
    <property type="project" value="UniProtKB-UniRule"/>
</dbReference>
<dbReference type="CDD" id="cd24133">
    <property type="entry name" value="ASKHA_NBD_TsaD_bac"/>
    <property type="match status" value="1"/>
</dbReference>
<dbReference type="GO" id="GO:0061711">
    <property type="term" value="F:tRNA N(6)-L-threonylcarbamoyladenine synthase activity"/>
    <property type="evidence" value="ECO:0007669"/>
    <property type="project" value="UniProtKB-EC"/>
</dbReference>
<dbReference type="RefSeq" id="WP_143782610.1">
    <property type="nucleotide sequence ID" value="NZ_CP041616.1"/>
</dbReference>
<reference evidence="11 12" key="1">
    <citation type="submission" date="2019-07" db="EMBL/GenBank/DDBJ databases">
        <title>complete genome sequencing of Ornithinimicrobium sp. H23M54.</title>
        <authorList>
            <person name="Bae J.-W."/>
            <person name="Lee S.-Y."/>
        </authorList>
    </citation>
    <scope>NUCLEOTIDE SEQUENCE [LARGE SCALE GENOMIC DNA]</scope>
    <source>
        <strain evidence="11 12">H23M54</strain>
    </source>
</reference>
<comment type="subcellular location">
    <subcellularLocation>
        <location evidence="8">Cytoplasm</location>
    </subcellularLocation>
</comment>
<feature type="binding site" evidence="8">
    <location>
        <position position="183"/>
    </location>
    <ligand>
        <name>substrate</name>
    </ligand>
</feature>
<keyword evidence="4 8" id="KW-0479">Metal-binding</keyword>
<organism evidence="11 12">
    <name type="scientific">Ornithinimicrobium ciconiae</name>
    <dbReference type="NCBI Taxonomy" id="2594265"/>
    <lineage>
        <taxon>Bacteria</taxon>
        <taxon>Bacillati</taxon>
        <taxon>Actinomycetota</taxon>
        <taxon>Actinomycetes</taxon>
        <taxon>Micrococcales</taxon>
        <taxon>Ornithinimicrobiaceae</taxon>
        <taxon>Ornithinimicrobium</taxon>
    </lineage>
</organism>
<accession>A0A516G8W4</accession>
<keyword evidence="3 8" id="KW-0819">tRNA processing</keyword>
<evidence type="ECO:0000256" key="2">
    <source>
        <dbReference type="ARBA" id="ARBA00022679"/>
    </source>
</evidence>
<dbReference type="SUPFAM" id="SSF53067">
    <property type="entry name" value="Actin-like ATPase domain"/>
    <property type="match status" value="1"/>
</dbReference>
<dbReference type="InterPro" id="IPR017860">
    <property type="entry name" value="Peptidase_M22_CS"/>
</dbReference>
<evidence type="ECO:0000259" key="10">
    <source>
        <dbReference type="Pfam" id="PF00814"/>
    </source>
</evidence>
<dbReference type="EMBL" id="CP041616">
    <property type="protein sequence ID" value="QDO87935.1"/>
    <property type="molecule type" value="Genomic_DNA"/>
</dbReference>
<keyword evidence="5 8" id="KW-0408">Iron</keyword>
<evidence type="ECO:0000256" key="4">
    <source>
        <dbReference type="ARBA" id="ARBA00022723"/>
    </source>
</evidence>
<keyword evidence="6 8" id="KW-0012">Acyltransferase</keyword>
<dbReference type="FunFam" id="3.30.420.40:FF:000012">
    <property type="entry name" value="tRNA N6-adenosine threonylcarbamoyltransferase"/>
    <property type="match status" value="1"/>
</dbReference>
<feature type="binding site" evidence="8">
    <location>
        <position position="170"/>
    </location>
    <ligand>
        <name>substrate</name>
    </ligand>
</feature>
<dbReference type="OrthoDB" id="9806197at2"/>
<comment type="function">
    <text evidence="8">Required for the formation of a threonylcarbamoyl group on adenosine at position 37 (t(6)A37) in tRNAs that read codons beginning with adenine. Is involved in the transfer of the threonylcarbamoyl moiety of threonylcarbamoyl-AMP (TC-AMP) to the N6 group of A37, together with TsaE and TsaB. TsaD likely plays a direct catalytic role in this reaction.</text>
</comment>
<dbReference type="EC" id="2.3.1.234" evidence="8"/>
<name>A0A516G8W4_9MICO</name>
<dbReference type="PRINTS" id="PR00789">
    <property type="entry name" value="OSIALOPTASE"/>
</dbReference>
<dbReference type="PROSITE" id="PS01016">
    <property type="entry name" value="GLYCOPROTEASE"/>
    <property type="match status" value="1"/>
</dbReference>
<dbReference type="NCBIfam" id="TIGR00329">
    <property type="entry name" value="gcp_kae1"/>
    <property type="match status" value="1"/>
</dbReference>
<keyword evidence="12" id="KW-1185">Reference proteome</keyword>
<gene>
    <name evidence="8 11" type="primary">tsaD</name>
    <name evidence="11" type="ORF">FNH13_05895</name>
</gene>
<feature type="binding site" evidence="8">
    <location>
        <position position="310"/>
    </location>
    <ligand>
        <name>Fe cation</name>
        <dbReference type="ChEBI" id="CHEBI:24875"/>
    </ligand>
</feature>
<dbReference type="InterPro" id="IPR017861">
    <property type="entry name" value="KAE1/TsaD"/>
</dbReference>
<dbReference type="GO" id="GO:0002949">
    <property type="term" value="P:tRNA threonylcarbamoyladenosine modification"/>
    <property type="evidence" value="ECO:0007669"/>
    <property type="project" value="UniProtKB-UniRule"/>
</dbReference>